<keyword evidence="2" id="KW-1133">Transmembrane helix</keyword>
<gene>
    <name evidence="3" type="ORF">CKAN_00643600</name>
</gene>
<comment type="caution">
    <text evidence="3">The sequence shown here is derived from an EMBL/GenBank/DDBJ whole genome shotgun (WGS) entry which is preliminary data.</text>
</comment>
<accession>A0A443NHC8</accession>
<evidence type="ECO:0000313" key="3">
    <source>
        <dbReference type="EMBL" id="RWR77931.1"/>
    </source>
</evidence>
<dbReference type="AlphaFoldDB" id="A0A443NHC8"/>
<feature type="transmembrane region" description="Helical" evidence="2">
    <location>
        <begin position="12"/>
        <end position="31"/>
    </location>
</feature>
<dbReference type="Proteomes" id="UP000283530">
    <property type="component" value="Unassembled WGS sequence"/>
</dbReference>
<sequence length="154" mass="16132">MDVPEKLLQFKFHFIFLTLFSTLVASIVTYSSSVVTVFSYFWPLVVSISLFFVVVIHDLNAGDLADSQRGEGEDLAASGGDTEDFGGGGKEVEAEVEEGAVEESGVGELAGEPRAGSVELGGSEREAAEVGFAGGSREWGEGATKAVGRASLSF</sequence>
<proteinExistence type="predicted"/>
<keyword evidence="2" id="KW-0472">Membrane</keyword>
<keyword evidence="4" id="KW-1185">Reference proteome</keyword>
<evidence type="ECO:0000256" key="2">
    <source>
        <dbReference type="SAM" id="Phobius"/>
    </source>
</evidence>
<feature type="region of interest" description="Disordered" evidence="1">
    <location>
        <begin position="64"/>
        <end position="124"/>
    </location>
</feature>
<name>A0A443NHC8_9MAGN</name>
<keyword evidence="2" id="KW-0812">Transmembrane</keyword>
<organism evidence="3 4">
    <name type="scientific">Cinnamomum micranthum f. kanehirae</name>
    <dbReference type="NCBI Taxonomy" id="337451"/>
    <lineage>
        <taxon>Eukaryota</taxon>
        <taxon>Viridiplantae</taxon>
        <taxon>Streptophyta</taxon>
        <taxon>Embryophyta</taxon>
        <taxon>Tracheophyta</taxon>
        <taxon>Spermatophyta</taxon>
        <taxon>Magnoliopsida</taxon>
        <taxon>Magnoliidae</taxon>
        <taxon>Laurales</taxon>
        <taxon>Lauraceae</taxon>
        <taxon>Cinnamomum</taxon>
    </lineage>
</organism>
<feature type="compositionally biased region" description="Low complexity" evidence="1">
    <location>
        <begin position="102"/>
        <end position="112"/>
    </location>
</feature>
<feature type="transmembrane region" description="Helical" evidence="2">
    <location>
        <begin position="37"/>
        <end position="59"/>
    </location>
</feature>
<dbReference type="EMBL" id="QPKB01000002">
    <property type="protein sequence ID" value="RWR77931.1"/>
    <property type="molecule type" value="Genomic_DNA"/>
</dbReference>
<evidence type="ECO:0000256" key="1">
    <source>
        <dbReference type="SAM" id="MobiDB-lite"/>
    </source>
</evidence>
<reference evidence="3 4" key="1">
    <citation type="journal article" date="2019" name="Nat. Plants">
        <title>Stout camphor tree genome fills gaps in understanding of flowering plant genome evolution.</title>
        <authorList>
            <person name="Chaw S.M."/>
            <person name="Liu Y.C."/>
            <person name="Wu Y.W."/>
            <person name="Wang H.Y."/>
            <person name="Lin C.I."/>
            <person name="Wu C.S."/>
            <person name="Ke H.M."/>
            <person name="Chang L.Y."/>
            <person name="Hsu C.Y."/>
            <person name="Yang H.T."/>
            <person name="Sudianto E."/>
            <person name="Hsu M.H."/>
            <person name="Wu K.P."/>
            <person name="Wang L.N."/>
            <person name="Leebens-Mack J.H."/>
            <person name="Tsai I.J."/>
        </authorList>
    </citation>
    <scope>NUCLEOTIDE SEQUENCE [LARGE SCALE GENOMIC DNA]</scope>
    <source>
        <strain evidence="4">cv. Chaw 1501</strain>
        <tissue evidence="3">Young leaves</tissue>
    </source>
</reference>
<protein>
    <submittedName>
        <fullName evidence="3">Uncharacterized protein</fullName>
    </submittedName>
</protein>
<evidence type="ECO:0000313" key="4">
    <source>
        <dbReference type="Proteomes" id="UP000283530"/>
    </source>
</evidence>